<protein>
    <recommendedName>
        <fullName evidence="3">Palmitoyl-protein thioesterase 1</fullName>
        <ecNumber evidence="9">3.1.2.2</ecNumber>
        <ecNumber evidence="2">3.1.2.22</ecNumber>
    </recommendedName>
    <alternativeName>
        <fullName evidence="8">Palmitoyl-protein hydrolase 1</fullName>
    </alternativeName>
</protein>
<evidence type="ECO:0000256" key="5">
    <source>
        <dbReference type="ARBA" id="ARBA00022801"/>
    </source>
</evidence>
<evidence type="ECO:0000256" key="6">
    <source>
        <dbReference type="ARBA" id="ARBA00023157"/>
    </source>
</evidence>
<evidence type="ECO:0000256" key="7">
    <source>
        <dbReference type="ARBA" id="ARBA00023180"/>
    </source>
</evidence>
<sequence>MMSRLSTAFVFIQAIVLCTGADPTPLVIWHGMGDSCCNPFSMGSIMRMVENEIPGIYINSLKIGDTTTADIMNGFLKPISDQITMACEIVKADANLANGFNAMGFSQGGQFLRALAQQCDGIQMHNLITFGGQHQGVYGFPKCPSSVTFCDSLRQILNTAAYRPVVQDHLVQAEYWHDPLHVNEYLSKNIFLPDINNENKVNEEYKQRLQALNKFVMVRFNNDTMVEPVASEWFGFYTPGQDEEVQSLQESDLYQTDQLGLKAMDEAGKLVFLATDGDHLQFTDEWFNANILQYLK</sequence>
<evidence type="ECO:0000313" key="14">
    <source>
        <dbReference type="EMBL" id="CAB3265119.1"/>
    </source>
</evidence>
<dbReference type="AlphaFoldDB" id="A0A6F9DPQ8"/>
<comment type="catalytic activity">
    <reaction evidence="11">
        <text>S-hexadecanoyl-N-acetylcysteine methyl ester + H2O = N-acetylcysteine methyl ester + hexadecanoate + H(+)</text>
        <dbReference type="Rhea" id="RHEA:84103"/>
        <dbReference type="ChEBI" id="CHEBI:7896"/>
        <dbReference type="ChEBI" id="CHEBI:15377"/>
        <dbReference type="ChEBI" id="CHEBI:15378"/>
        <dbReference type="ChEBI" id="CHEBI:233604"/>
        <dbReference type="ChEBI" id="CHEBI:233605"/>
    </reaction>
</comment>
<keyword evidence="6" id="KW-1015">Disulfide bond</keyword>
<comment type="catalytic activity">
    <reaction evidence="12">
        <text>S-hexadecanoyl-N-acetylcysteamine + H2O = N-acetylcysteamine + hexadecanoate + H(+)</text>
        <dbReference type="Rhea" id="RHEA:84099"/>
        <dbReference type="ChEBI" id="CHEBI:7896"/>
        <dbReference type="ChEBI" id="CHEBI:15377"/>
        <dbReference type="ChEBI" id="CHEBI:15378"/>
        <dbReference type="ChEBI" id="CHEBI:74410"/>
        <dbReference type="ChEBI" id="CHEBI:233601"/>
    </reaction>
</comment>
<evidence type="ECO:0000256" key="12">
    <source>
        <dbReference type="ARBA" id="ARBA00093223"/>
    </source>
</evidence>
<dbReference type="GO" id="GO:0006898">
    <property type="term" value="P:receptor-mediated endocytosis"/>
    <property type="evidence" value="ECO:0007669"/>
    <property type="project" value="TreeGrafter"/>
</dbReference>
<proteinExistence type="evidence at transcript level"/>
<evidence type="ECO:0000256" key="3">
    <source>
        <dbReference type="ARBA" id="ARBA00014212"/>
    </source>
</evidence>
<evidence type="ECO:0000256" key="4">
    <source>
        <dbReference type="ARBA" id="ARBA00022729"/>
    </source>
</evidence>
<evidence type="ECO:0000256" key="10">
    <source>
        <dbReference type="ARBA" id="ARBA00047734"/>
    </source>
</evidence>
<comment type="similarity">
    <text evidence="1">Belongs to the palmitoyl-protein thioesterase family.</text>
</comment>
<dbReference type="PANTHER" id="PTHR11247:SF8">
    <property type="entry name" value="PALMITOYL-PROTEIN THIOESTERASE 1"/>
    <property type="match status" value="1"/>
</dbReference>
<name>A0A6F9DPQ8_9ASCI</name>
<keyword evidence="7" id="KW-0325">Glycoprotein</keyword>
<evidence type="ECO:0000256" key="1">
    <source>
        <dbReference type="ARBA" id="ARBA00010758"/>
    </source>
</evidence>
<dbReference type="EC" id="3.1.2.22" evidence="2"/>
<dbReference type="GlyCosmos" id="A0A6F9DPQ8">
    <property type="glycosylation" value="1 site, No reported glycans"/>
</dbReference>
<dbReference type="GO" id="GO:0008474">
    <property type="term" value="F:palmitoyl-(protein) hydrolase activity"/>
    <property type="evidence" value="ECO:0007669"/>
    <property type="project" value="UniProtKB-EC"/>
</dbReference>
<dbReference type="Pfam" id="PF02089">
    <property type="entry name" value="Palm_thioest"/>
    <property type="match status" value="1"/>
</dbReference>
<dbReference type="InterPro" id="IPR029058">
    <property type="entry name" value="AB_hydrolase_fold"/>
</dbReference>
<reference evidence="14" key="1">
    <citation type="submission" date="2020-04" db="EMBL/GenBank/DDBJ databases">
        <authorList>
            <person name="Neveu A P."/>
        </authorList>
    </citation>
    <scope>NUCLEOTIDE SEQUENCE</scope>
    <source>
        <tissue evidence="14">Whole embryo</tissue>
    </source>
</reference>
<accession>A0A6F9DPQ8</accession>
<gene>
    <name evidence="14" type="primary">Ppt1</name>
</gene>
<comment type="catalytic activity">
    <reaction evidence="10">
        <text>hexadecanoyl-CoA + H2O = hexadecanoate + CoA + H(+)</text>
        <dbReference type="Rhea" id="RHEA:16645"/>
        <dbReference type="ChEBI" id="CHEBI:7896"/>
        <dbReference type="ChEBI" id="CHEBI:15377"/>
        <dbReference type="ChEBI" id="CHEBI:15378"/>
        <dbReference type="ChEBI" id="CHEBI:57287"/>
        <dbReference type="ChEBI" id="CHEBI:57379"/>
        <dbReference type="EC" id="3.1.2.2"/>
    </reaction>
    <physiologicalReaction direction="left-to-right" evidence="10">
        <dbReference type="Rhea" id="RHEA:16646"/>
    </physiologicalReaction>
</comment>
<evidence type="ECO:0000256" key="2">
    <source>
        <dbReference type="ARBA" id="ARBA00012423"/>
    </source>
</evidence>
<evidence type="ECO:0000256" key="9">
    <source>
        <dbReference type="ARBA" id="ARBA00038848"/>
    </source>
</evidence>
<dbReference type="Gene3D" id="3.40.50.1820">
    <property type="entry name" value="alpha/beta hydrolase"/>
    <property type="match status" value="1"/>
</dbReference>
<evidence type="ECO:0000256" key="8">
    <source>
        <dbReference type="ARBA" id="ARBA00031934"/>
    </source>
</evidence>
<dbReference type="EC" id="3.1.2.2" evidence="9"/>
<feature type="chain" id="PRO_5026255567" description="Palmitoyl-protein thioesterase 1" evidence="13">
    <location>
        <begin position="21"/>
        <end position="296"/>
    </location>
</feature>
<dbReference type="PANTHER" id="PTHR11247">
    <property type="entry name" value="PALMITOYL-PROTEIN THIOESTERASE/DOLICHYLDIPHOSPHATASE 1"/>
    <property type="match status" value="1"/>
</dbReference>
<organism evidence="14">
    <name type="scientific">Phallusia mammillata</name>
    <dbReference type="NCBI Taxonomy" id="59560"/>
    <lineage>
        <taxon>Eukaryota</taxon>
        <taxon>Metazoa</taxon>
        <taxon>Chordata</taxon>
        <taxon>Tunicata</taxon>
        <taxon>Ascidiacea</taxon>
        <taxon>Phlebobranchia</taxon>
        <taxon>Ascidiidae</taxon>
        <taxon>Phallusia</taxon>
    </lineage>
</organism>
<evidence type="ECO:0000256" key="11">
    <source>
        <dbReference type="ARBA" id="ARBA00093191"/>
    </source>
</evidence>
<dbReference type="InterPro" id="IPR002472">
    <property type="entry name" value="Palm_thioest"/>
</dbReference>
<dbReference type="PRINTS" id="PR00414">
    <property type="entry name" value="PPTHIESTRASE"/>
</dbReference>
<keyword evidence="4 13" id="KW-0732">Signal</keyword>
<keyword evidence="5" id="KW-0378">Hydrolase</keyword>
<evidence type="ECO:0000256" key="13">
    <source>
        <dbReference type="SAM" id="SignalP"/>
    </source>
</evidence>
<feature type="signal peptide" evidence="13">
    <location>
        <begin position="1"/>
        <end position="20"/>
    </location>
</feature>
<dbReference type="EMBL" id="LR789257">
    <property type="protein sequence ID" value="CAB3265119.1"/>
    <property type="molecule type" value="mRNA"/>
</dbReference>
<dbReference type="GO" id="GO:0005764">
    <property type="term" value="C:lysosome"/>
    <property type="evidence" value="ECO:0007669"/>
    <property type="project" value="TreeGrafter"/>
</dbReference>
<dbReference type="SUPFAM" id="SSF53474">
    <property type="entry name" value="alpha/beta-Hydrolases"/>
    <property type="match status" value="1"/>
</dbReference>
<dbReference type="FunFam" id="3.40.50.1820:FF:000107">
    <property type="entry name" value="Palmitoyl-protein thioesterase 1"/>
    <property type="match status" value="1"/>
</dbReference>